<accession>A0A506Y1V1</accession>
<dbReference type="GO" id="GO:0016020">
    <property type="term" value="C:membrane"/>
    <property type="evidence" value="ECO:0007669"/>
    <property type="project" value="InterPro"/>
</dbReference>
<proteinExistence type="predicted"/>
<feature type="region of interest" description="Disordered" evidence="1">
    <location>
        <begin position="407"/>
        <end position="434"/>
    </location>
</feature>
<feature type="compositionally biased region" description="Basic and acidic residues" evidence="1">
    <location>
        <begin position="407"/>
        <end position="417"/>
    </location>
</feature>
<feature type="compositionally biased region" description="Acidic residues" evidence="1">
    <location>
        <begin position="418"/>
        <end position="434"/>
    </location>
</feature>
<gene>
    <name evidence="2" type="ORF">FJ657_08445</name>
</gene>
<keyword evidence="3" id="KW-1185">Reference proteome</keyword>
<dbReference type="RefSeq" id="WP_141163231.1">
    <property type="nucleotide sequence ID" value="NZ_VHQG01000002.1"/>
</dbReference>
<dbReference type="OrthoDB" id="7806295at2"/>
<evidence type="ECO:0008006" key="4">
    <source>
        <dbReference type="Google" id="ProtNLM"/>
    </source>
</evidence>
<dbReference type="PROSITE" id="PS00018">
    <property type="entry name" value="EF_HAND_1"/>
    <property type="match status" value="1"/>
</dbReference>
<dbReference type="InterPro" id="IPR043148">
    <property type="entry name" value="TagF_C"/>
</dbReference>
<dbReference type="EMBL" id="VHQG01000002">
    <property type="protein sequence ID" value="TPW75873.1"/>
    <property type="molecule type" value="Genomic_DNA"/>
</dbReference>
<dbReference type="SUPFAM" id="SSF53756">
    <property type="entry name" value="UDP-Glycosyltransferase/glycogen phosphorylase"/>
    <property type="match status" value="1"/>
</dbReference>
<organism evidence="2 3">
    <name type="scientific">Schumannella soli</name>
    <dbReference type="NCBI Taxonomy" id="2590779"/>
    <lineage>
        <taxon>Bacteria</taxon>
        <taxon>Bacillati</taxon>
        <taxon>Actinomycetota</taxon>
        <taxon>Actinomycetes</taxon>
        <taxon>Micrococcales</taxon>
        <taxon>Microbacteriaceae</taxon>
        <taxon>Schumannella</taxon>
    </lineage>
</organism>
<reference evidence="2 3" key="1">
    <citation type="submission" date="2019-06" db="EMBL/GenBank/DDBJ databases">
        <authorList>
            <person name="Li F."/>
        </authorList>
    </citation>
    <scope>NUCLEOTIDE SEQUENCE [LARGE SCALE GENOMIC DNA]</scope>
    <source>
        <strain evidence="2 3">10F1D-1</strain>
    </source>
</reference>
<protein>
    <recommendedName>
        <fullName evidence="4">CDP-glycerol--glycerophosphate glycerophosphotransferase</fullName>
    </recommendedName>
</protein>
<evidence type="ECO:0000313" key="3">
    <source>
        <dbReference type="Proteomes" id="UP000316252"/>
    </source>
</evidence>
<dbReference type="InterPro" id="IPR018247">
    <property type="entry name" value="EF_Hand_1_Ca_BS"/>
</dbReference>
<dbReference type="Proteomes" id="UP000316252">
    <property type="component" value="Unassembled WGS sequence"/>
</dbReference>
<sequence>MPLLNDIRSARRVLRNILRSRATRREIAERSGEFPRPRPNSIDVAVYFADTRTNLYQIRQWYAPLKELAAAHPVAIIARSPGAALTINAESGLPVQYLRKVTELESFVDEQQLKVVLYVNQNTKNFQMFRYSRMWHTFINHGESDKMYMTTNQFKAYDYALVAGPAAIDRLSRKLWDFDVDKKAIEIGRPQADHFAGSTPYPHDDRIVVLYAPTWEGDRPAALYGSVASHGVALADAVLASPTHRLVYRPHPRSGVLDPAYKEANARIIAAIAAANQKDATAHHVYDDGPEMGWQLAAADVAITDVSAMVYDRLATGKPIIVTRPLAPEADVDENGYLGSAEWLYADRAGDVLGDVDRVLRDAEAQETLAHWSAHHFGDTTPGSATRRFHAAIDHLVAEWERHAAIHAGDGPDRDSGDPLDDEDDEEGEPATGD</sequence>
<evidence type="ECO:0000256" key="1">
    <source>
        <dbReference type="SAM" id="MobiDB-lite"/>
    </source>
</evidence>
<dbReference type="Pfam" id="PF04464">
    <property type="entry name" value="Glyphos_transf"/>
    <property type="match status" value="1"/>
</dbReference>
<dbReference type="AlphaFoldDB" id="A0A506Y1V1"/>
<evidence type="ECO:0000313" key="2">
    <source>
        <dbReference type="EMBL" id="TPW75873.1"/>
    </source>
</evidence>
<dbReference type="InterPro" id="IPR007554">
    <property type="entry name" value="Glycerophosphate_synth"/>
</dbReference>
<name>A0A506Y1V1_9MICO</name>
<dbReference type="GO" id="GO:0047355">
    <property type="term" value="F:CDP-glycerol glycerophosphotransferase activity"/>
    <property type="evidence" value="ECO:0007669"/>
    <property type="project" value="InterPro"/>
</dbReference>
<dbReference type="Gene3D" id="3.40.50.12580">
    <property type="match status" value="1"/>
</dbReference>
<comment type="caution">
    <text evidence="2">The sequence shown here is derived from an EMBL/GenBank/DDBJ whole genome shotgun (WGS) entry which is preliminary data.</text>
</comment>